<reference evidence="8" key="1">
    <citation type="submission" date="2023-10" db="EMBL/GenBank/DDBJ databases">
        <authorList>
            <person name="Domelevo Entfellner J.-B."/>
        </authorList>
    </citation>
    <scope>NUCLEOTIDE SEQUENCE</scope>
</reference>
<evidence type="ECO:0000259" key="7">
    <source>
        <dbReference type="Pfam" id="PF23598"/>
    </source>
</evidence>
<dbReference type="Gene3D" id="3.80.10.10">
    <property type="entry name" value="Ribonuclease Inhibitor"/>
    <property type="match status" value="1"/>
</dbReference>
<dbReference type="Pfam" id="PF00931">
    <property type="entry name" value="NB-ARC"/>
    <property type="match status" value="1"/>
</dbReference>
<keyword evidence="9" id="KW-1185">Reference proteome</keyword>
<gene>
    <name evidence="8" type="ORF">AYBTSS11_LOCUS17902</name>
</gene>
<dbReference type="Proteomes" id="UP001189624">
    <property type="component" value="Chromosome 5"/>
</dbReference>
<dbReference type="Gene3D" id="1.20.5.4130">
    <property type="match status" value="1"/>
</dbReference>
<evidence type="ECO:0000256" key="3">
    <source>
        <dbReference type="ARBA" id="ARBA00022821"/>
    </source>
</evidence>
<dbReference type="InterPro" id="IPR058922">
    <property type="entry name" value="WHD_DRP"/>
</dbReference>
<dbReference type="SUPFAM" id="SSF52058">
    <property type="entry name" value="L domain-like"/>
    <property type="match status" value="1"/>
</dbReference>
<protein>
    <submittedName>
        <fullName evidence="8">Uncharacterized protein</fullName>
    </submittedName>
</protein>
<keyword evidence="1" id="KW-0677">Repeat</keyword>
<dbReference type="CDD" id="cd14798">
    <property type="entry name" value="RX-CC_like"/>
    <property type="match status" value="1"/>
</dbReference>
<accession>A0AA86VJ32</accession>
<dbReference type="Pfam" id="PF18052">
    <property type="entry name" value="Rx_N"/>
    <property type="match status" value="1"/>
</dbReference>
<dbReference type="InterPro" id="IPR042197">
    <property type="entry name" value="Apaf_helical"/>
</dbReference>
<dbReference type="InterPro" id="IPR027417">
    <property type="entry name" value="P-loop_NTPase"/>
</dbReference>
<evidence type="ECO:0000313" key="9">
    <source>
        <dbReference type="Proteomes" id="UP001189624"/>
    </source>
</evidence>
<dbReference type="Pfam" id="PF23559">
    <property type="entry name" value="WHD_DRP"/>
    <property type="match status" value="1"/>
</dbReference>
<evidence type="ECO:0000313" key="8">
    <source>
        <dbReference type="EMBL" id="CAJ1958743.1"/>
    </source>
</evidence>
<dbReference type="InterPro" id="IPR002182">
    <property type="entry name" value="NB-ARC"/>
</dbReference>
<evidence type="ECO:0000256" key="2">
    <source>
        <dbReference type="ARBA" id="ARBA00022741"/>
    </source>
</evidence>
<feature type="domain" description="NB-ARC" evidence="4">
    <location>
        <begin position="179"/>
        <end position="355"/>
    </location>
</feature>
<dbReference type="PANTHER" id="PTHR23155">
    <property type="entry name" value="DISEASE RESISTANCE PROTEIN RP"/>
    <property type="match status" value="1"/>
</dbReference>
<dbReference type="EMBL" id="OY731402">
    <property type="protein sequence ID" value="CAJ1958743.1"/>
    <property type="molecule type" value="Genomic_DNA"/>
</dbReference>
<dbReference type="AlphaFoldDB" id="A0AA86VJ32"/>
<dbReference type="InterPro" id="IPR041118">
    <property type="entry name" value="Rx_N"/>
</dbReference>
<dbReference type="InterPro" id="IPR036388">
    <property type="entry name" value="WH-like_DNA-bd_sf"/>
</dbReference>
<keyword evidence="2" id="KW-0547">Nucleotide-binding</keyword>
<organism evidence="8 9">
    <name type="scientific">Sphenostylis stenocarpa</name>
    <dbReference type="NCBI Taxonomy" id="92480"/>
    <lineage>
        <taxon>Eukaryota</taxon>
        <taxon>Viridiplantae</taxon>
        <taxon>Streptophyta</taxon>
        <taxon>Embryophyta</taxon>
        <taxon>Tracheophyta</taxon>
        <taxon>Spermatophyta</taxon>
        <taxon>Magnoliopsida</taxon>
        <taxon>eudicotyledons</taxon>
        <taxon>Gunneridae</taxon>
        <taxon>Pentapetalae</taxon>
        <taxon>rosids</taxon>
        <taxon>fabids</taxon>
        <taxon>Fabales</taxon>
        <taxon>Fabaceae</taxon>
        <taxon>Papilionoideae</taxon>
        <taxon>50 kb inversion clade</taxon>
        <taxon>NPAAA clade</taxon>
        <taxon>indigoferoid/millettioid clade</taxon>
        <taxon>Phaseoleae</taxon>
        <taxon>Sphenostylis</taxon>
    </lineage>
</organism>
<evidence type="ECO:0000256" key="1">
    <source>
        <dbReference type="ARBA" id="ARBA00022737"/>
    </source>
</evidence>
<dbReference type="GO" id="GO:0098542">
    <property type="term" value="P:defense response to other organism"/>
    <property type="evidence" value="ECO:0007669"/>
    <property type="project" value="TreeGrafter"/>
</dbReference>
<dbReference type="FunFam" id="3.40.50.300:FF:001091">
    <property type="entry name" value="Probable disease resistance protein At1g61300"/>
    <property type="match status" value="1"/>
</dbReference>
<dbReference type="InterPro" id="IPR032675">
    <property type="entry name" value="LRR_dom_sf"/>
</dbReference>
<feature type="domain" description="Disease resistance R13L4/SHOC-2-like LRR" evidence="7">
    <location>
        <begin position="581"/>
        <end position="887"/>
    </location>
</feature>
<dbReference type="PANTHER" id="PTHR23155:SF1052">
    <property type="entry name" value="DISEASE RESISTANCE PROTEIN RPM1"/>
    <property type="match status" value="1"/>
</dbReference>
<dbReference type="Gene3D" id="1.10.10.10">
    <property type="entry name" value="Winged helix-like DNA-binding domain superfamily/Winged helix DNA-binding domain"/>
    <property type="match status" value="1"/>
</dbReference>
<evidence type="ECO:0000259" key="5">
    <source>
        <dbReference type="Pfam" id="PF18052"/>
    </source>
</evidence>
<dbReference type="PRINTS" id="PR00364">
    <property type="entry name" value="DISEASERSIST"/>
</dbReference>
<dbReference type="InterPro" id="IPR055414">
    <property type="entry name" value="LRR_R13L4/SHOC2-like"/>
</dbReference>
<dbReference type="InterPro" id="IPR038005">
    <property type="entry name" value="RX-like_CC"/>
</dbReference>
<dbReference type="Pfam" id="PF23598">
    <property type="entry name" value="LRR_14"/>
    <property type="match status" value="1"/>
</dbReference>
<dbReference type="SUPFAM" id="SSF52540">
    <property type="entry name" value="P-loop containing nucleoside triphosphate hydrolases"/>
    <property type="match status" value="1"/>
</dbReference>
<dbReference type="FunFam" id="1.10.10.10:FF:000322">
    <property type="entry name" value="Probable disease resistance protein At1g63360"/>
    <property type="match status" value="1"/>
</dbReference>
<evidence type="ECO:0000259" key="4">
    <source>
        <dbReference type="Pfam" id="PF00931"/>
    </source>
</evidence>
<feature type="domain" description="Disease resistance N-terminal" evidence="5">
    <location>
        <begin position="5"/>
        <end position="90"/>
    </location>
</feature>
<dbReference type="InterPro" id="IPR044974">
    <property type="entry name" value="Disease_R_plants"/>
</dbReference>
<keyword evidence="3" id="KW-0611">Plant defense</keyword>
<sequence>MAETAVTLVLQQLYRLFDGERRLLKGIGNDLSYIKQELERIKVFIKDADRKTVDEGDTNEGIKTWVKQVREVCFCIEDVIDEYIMGVARYGASHQPPGMISVHKILHQIKALKTRCRIASKIQVIKSEVRGITARSHRYAFHSLPEVGSSSSSRGATDVTLVHRTSSNFVEESDIVGFESQRNELIDCLLKGNHELMVISVVGMGGMGKTTLAKNVFHNQQVKIHFDCRSFIVVSQSYTVREVLIDMIQNFCKDGSEPIPKGLHKMDGNTLVTEVRQYLDTKRYLVLLDDVWNANLSKEIEHALPNNNQGSRIIVTTRMMSVAQQFKQSFLVHILMLQPLPENRALELFWKKAFRLGTTEKFPTELVDVSNKIVKNCGGLPLAIVAVAGLLSTKEKAVFEWTKVSQDLRMELELNERFTNLVGILSLSYDDLPPNLKSCLLYFTMYPEDYSIQSKRLTRQWIAEGFIENDKRGPMEDVAEEYLKELINRSLVQVSRVGFGGKLKTCHVHGILREFLIKKARDLSFCHIMLEDDELDLVGITRRLSIATCSDTVFRTSNSGIRAIFFLNERENPKDYVDRLFAKFKFLRVLDFQDTLLNYVPANVGTLFHLRYLNLSHTKVKVLPRSIGKLVNLETLDLRQTKVRALPRDINNLTKLQLLPVYYRKYEAMSSVLESTTGAKMHKGIGRLKSLQKLYFLEADHGGLDLVEELKTLKQLKKLGIRCVRREYATALSTAIGEMNHLESLSVNAIAEDEIIDLNFESAPPQLQVLNLNARVTKLPDWIPKLVYLVKLRLGSSYLKEDPLDSLKGLPNLMRLSIWDNAYAGESLHFRKEGFPKLKELDLTRLRRLRSMSIDKGALLGLEHLNFRDNPQMKELPRGLEHLKNLQFFGFVDMPFDLEEALILLKMEGIMGLSSIFPHVLIRQNVGP</sequence>
<dbReference type="Gramene" id="rna-AYBTSS11_LOCUS17902">
    <property type="protein sequence ID" value="CAJ1958743.1"/>
    <property type="gene ID" value="gene-AYBTSS11_LOCUS17902"/>
</dbReference>
<dbReference type="GO" id="GO:0043531">
    <property type="term" value="F:ADP binding"/>
    <property type="evidence" value="ECO:0007669"/>
    <property type="project" value="InterPro"/>
</dbReference>
<dbReference type="Gene3D" id="1.10.8.430">
    <property type="entry name" value="Helical domain of apoptotic protease-activating factors"/>
    <property type="match status" value="1"/>
</dbReference>
<dbReference type="Gene3D" id="3.40.50.300">
    <property type="entry name" value="P-loop containing nucleotide triphosphate hydrolases"/>
    <property type="match status" value="1"/>
</dbReference>
<proteinExistence type="predicted"/>
<name>A0AA86VJ32_9FABA</name>
<evidence type="ECO:0000259" key="6">
    <source>
        <dbReference type="Pfam" id="PF23559"/>
    </source>
</evidence>
<feature type="domain" description="Disease resistance protein winged helix" evidence="6">
    <location>
        <begin position="445"/>
        <end position="515"/>
    </location>
</feature>